<feature type="domain" description="Hcy-binding" evidence="5">
    <location>
        <begin position="179"/>
        <end position="292"/>
    </location>
</feature>
<dbReference type="GO" id="GO:0046872">
    <property type="term" value="F:metal ion binding"/>
    <property type="evidence" value="ECO:0007669"/>
    <property type="project" value="UniProtKB-KW"/>
</dbReference>
<name>A0A843UXP4_COLES</name>
<evidence type="ECO:0000313" key="6">
    <source>
        <dbReference type="EMBL" id="MQL88395.1"/>
    </source>
</evidence>
<dbReference type="InterPro" id="IPR036589">
    <property type="entry name" value="HCY_dom_sf"/>
</dbReference>
<dbReference type="GO" id="GO:0033528">
    <property type="term" value="P:S-methylmethionine cycle"/>
    <property type="evidence" value="ECO:0007669"/>
    <property type="project" value="TreeGrafter"/>
</dbReference>
<evidence type="ECO:0000256" key="1">
    <source>
        <dbReference type="ARBA" id="ARBA00022603"/>
    </source>
</evidence>
<dbReference type="GO" id="GO:0032259">
    <property type="term" value="P:methylation"/>
    <property type="evidence" value="ECO:0007669"/>
    <property type="project" value="UniProtKB-KW"/>
</dbReference>
<gene>
    <name evidence="6" type="ORF">Taro_020954</name>
</gene>
<keyword evidence="1" id="KW-0489">Methyltransferase</keyword>
<dbReference type="OrthoDB" id="261426at2759"/>
<evidence type="ECO:0000256" key="3">
    <source>
        <dbReference type="ARBA" id="ARBA00022723"/>
    </source>
</evidence>
<reference evidence="6" key="1">
    <citation type="submission" date="2017-07" db="EMBL/GenBank/DDBJ databases">
        <title>Taro Niue Genome Assembly and Annotation.</title>
        <authorList>
            <person name="Atibalentja N."/>
            <person name="Keating K."/>
            <person name="Fields C.J."/>
        </authorList>
    </citation>
    <scope>NUCLEOTIDE SEQUENCE</scope>
    <source>
        <strain evidence="6">Niue_2</strain>
        <tissue evidence="6">Leaf</tissue>
    </source>
</reference>
<sequence length="314" mass="33975">MKRLVKYQQLVTVPAKSAPQSVASIASEKSECEHCGKHHGEDLCSTKARRCLKCGSLDHRIRECSKLKTFVPRGVPVAARPQAPARVYALARDDANDITTDDAVAGMRDILREHRGCAMIDGGLAMELEANDADLNDPLWSAKCLVDSPHLIRKVHLDYLEADDVHISSSLAVPPKKRSILIAASVGSYGAYLVDGSEYSGDYETGADLIAFETIPNKLEAQAYAELLEENDIKIPAWFSFNSKDGINVVSGDSMLECISIADSCRKVAAVGINCTPPTFIHGFLLSISKAGVAGQRLISSEPFAETLDRQCAV</sequence>
<keyword evidence="4" id="KW-0862">Zinc</keyword>
<evidence type="ECO:0000313" key="7">
    <source>
        <dbReference type="Proteomes" id="UP000652761"/>
    </source>
</evidence>
<comment type="caution">
    <text evidence="6">The sequence shown here is derived from an EMBL/GenBank/DDBJ whole genome shotgun (WGS) entry which is preliminary data.</text>
</comment>
<proteinExistence type="predicted"/>
<dbReference type="Proteomes" id="UP000652761">
    <property type="component" value="Unassembled WGS sequence"/>
</dbReference>
<keyword evidence="2" id="KW-0808">Transferase</keyword>
<organism evidence="6 7">
    <name type="scientific">Colocasia esculenta</name>
    <name type="common">Wild taro</name>
    <name type="synonym">Arum esculentum</name>
    <dbReference type="NCBI Taxonomy" id="4460"/>
    <lineage>
        <taxon>Eukaryota</taxon>
        <taxon>Viridiplantae</taxon>
        <taxon>Streptophyta</taxon>
        <taxon>Embryophyta</taxon>
        <taxon>Tracheophyta</taxon>
        <taxon>Spermatophyta</taxon>
        <taxon>Magnoliopsida</taxon>
        <taxon>Liliopsida</taxon>
        <taxon>Araceae</taxon>
        <taxon>Aroideae</taxon>
        <taxon>Colocasieae</taxon>
        <taxon>Colocasia</taxon>
    </lineage>
</organism>
<accession>A0A843UXP4</accession>
<evidence type="ECO:0000256" key="4">
    <source>
        <dbReference type="ARBA" id="ARBA00022833"/>
    </source>
</evidence>
<dbReference type="AlphaFoldDB" id="A0A843UXP4"/>
<dbReference type="SUPFAM" id="SSF82282">
    <property type="entry name" value="Homocysteine S-methyltransferase"/>
    <property type="match status" value="1"/>
</dbReference>
<evidence type="ECO:0000256" key="2">
    <source>
        <dbReference type="ARBA" id="ARBA00022679"/>
    </source>
</evidence>
<dbReference type="PANTHER" id="PTHR46015">
    <property type="entry name" value="ZGC:172121"/>
    <property type="match status" value="1"/>
</dbReference>
<keyword evidence="3" id="KW-0479">Metal-binding</keyword>
<feature type="domain" description="Hcy-binding" evidence="5">
    <location>
        <begin position="119"/>
        <end position="163"/>
    </location>
</feature>
<dbReference type="EMBL" id="NMUH01001053">
    <property type="protein sequence ID" value="MQL88395.1"/>
    <property type="molecule type" value="Genomic_DNA"/>
</dbReference>
<dbReference type="PANTHER" id="PTHR46015:SF1">
    <property type="entry name" value="HOMOCYSTEINE S-METHYLTRANSFERASE-LIKE ISOFORM 1"/>
    <property type="match status" value="1"/>
</dbReference>
<evidence type="ECO:0000259" key="5">
    <source>
        <dbReference type="Pfam" id="PF02574"/>
    </source>
</evidence>
<dbReference type="GO" id="GO:0009086">
    <property type="term" value="P:methionine biosynthetic process"/>
    <property type="evidence" value="ECO:0007669"/>
    <property type="project" value="TreeGrafter"/>
</dbReference>
<dbReference type="Gene3D" id="3.20.20.330">
    <property type="entry name" value="Homocysteine-binding-like domain"/>
    <property type="match status" value="2"/>
</dbReference>
<protein>
    <recommendedName>
        <fullName evidence="5">Hcy-binding domain-containing protein</fullName>
    </recommendedName>
</protein>
<dbReference type="InterPro" id="IPR003726">
    <property type="entry name" value="HCY_dom"/>
</dbReference>
<dbReference type="InterPro" id="IPR051486">
    <property type="entry name" value="Hcy_S-methyltransferase"/>
</dbReference>
<keyword evidence="7" id="KW-1185">Reference proteome</keyword>
<dbReference type="Pfam" id="PF02574">
    <property type="entry name" value="S-methyl_trans"/>
    <property type="match status" value="2"/>
</dbReference>
<dbReference type="GO" id="GO:0008898">
    <property type="term" value="F:S-adenosylmethionine-homocysteine S-methyltransferase activity"/>
    <property type="evidence" value="ECO:0007669"/>
    <property type="project" value="TreeGrafter"/>
</dbReference>